<evidence type="ECO:0000256" key="4">
    <source>
        <dbReference type="ARBA" id="ARBA00022692"/>
    </source>
</evidence>
<evidence type="ECO:0000313" key="13">
    <source>
        <dbReference type="EMBL" id="PSJ38765.1"/>
    </source>
</evidence>
<evidence type="ECO:0000313" key="14">
    <source>
        <dbReference type="Proteomes" id="UP000241167"/>
    </source>
</evidence>
<dbReference type="InterPro" id="IPR039426">
    <property type="entry name" value="TonB-dep_rcpt-like"/>
</dbReference>
<keyword evidence="4 8" id="KW-0812">Transmembrane</keyword>
<dbReference type="Pfam" id="PF07715">
    <property type="entry name" value="Plug"/>
    <property type="match status" value="1"/>
</dbReference>
<dbReference type="PANTHER" id="PTHR40980:SF4">
    <property type="entry name" value="TONB-DEPENDENT RECEPTOR-LIKE BETA-BARREL DOMAIN-CONTAINING PROTEIN"/>
    <property type="match status" value="1"/>
</dbReference>
<dbReference type="Gene3D" id="2.40.170.20">
    <property type="entry name" value="TonB-dependent receptor, beta-barrel domain"/>
    <property type="match status" value="1"/>
</dbReference>
<evidence type="ECO:0000256" key="2">
    <source>
        <dbReference type="ARBA" id="ARBA00022448"/>
    </source>
</evidence>
<dbReference type="Gene3D" id="2.170.130.10">
    <property type="entry name" value="TonB-dependent receptor, plug domain"/>
    <property type="match status" value="1"/>
</dbReference>
<dbReference type="InterPro" id="IPR010104">
    <property type="entry name" value="TonB_rcpt_bac"/>
</dbReference>
<dbReference type="PANTHER" id="PTHR40980">
    <property type="entry name" value="PLUG DOMAIN-CONTAINING PROTEIN"/>
    <property type="match status" value="1"/>
</dbReference>
<feature type="domain" description="TonB-dependent receptor-like beta-barrel" evidence="11">
    <location>
        <begin position="399"/>
        <end position="829"/>
    </location>
</feature>
<keyword evidence="14" id="KW-1185">Reference proteome</keyword>
<sequence>MRIEFLVGTALAALGAAPAFAQVEEIAPASEDAIVVTGQRAQLERSIAFKRDALGITDVAAADEIGQLPDRNVAEVIERLPGVGVQYDQGEGRYVAVRGVPSDLNSYTVNGFEIGNPDGNTRRLPLDVISGQLLNRVEVSKLKTADQEGQGIGATINLVTQTAFDFREPFSIQANVQAGYQELNDKVPVRGDVSVGGRFGVDQQFGLLLGGSYSRRDFQSFGLYPDDWALVAGAARDGLPINLKYTDYRLERERIGATGSFDWRPSDDHQFHIRGIYSRFTEDEYRQRYRLDFADGGQALIDSGALVLAPNGLAGTSTATAQRSDLRLEYKEKSVLAGMIGGTSRFGDWTIDYGAARIHNEVIEPNQLWQFRNVSPVGPVDFDFSEKMFTAMPRTAVGASNLQFRQYSEQDERGEEDIWAFRLDARRELGLGRDSFVRFGAKYRTTDKSFDVANEIYNRGSAANRFTLAGAGLAGPAAEVRVGNGRTYLIDPTIDADLIRAYTEGKLGSALFVRDAATSLVNATVSDLDLSEDVLAGYAVANLDFGTVAVTAGVRVEHTKLDIAGFQLAGAASVLPVAQKNDYTNVLPSLIVRITPANDVIVRAGYSRSLGRPSYASLSPGGQITPEGDEADVSLGNPALRPYVADSLDLVGEYYFAQGALLSLGAFAKFIKNPIFSATSQIGNGSIGGADYVRISVTQPQNGESADIVGLEAAYQQQFTFLPGLLSGLGVNLNLTLIDSTLRIPAAGEGTGRTTGFPEQSDLLWGAQLFYQKGPVEASLAYHHTGRALIAADADPLVDQYNDDLRRLDAKASFAVTDRITLFVEGQNLTDEPTRQYQGGRRDWVIQNERYGRTFWAGISAHF</sequence>
<dbReference type="AlphaFoldDB" id="A0A2P7QLD2"/>
<feature type="signal peptide" evidence="10">
    <location>
        <begin position="1"/>
        <end position="21"/>
    </location>
</feature>
<keyword evidence="2 8" id="KW-0813">Transport</keyword>
<dbReference type="NCBIfam" id="TIGR01782">
    <property type="entry name" value="TonB-Xanth-Caul"/>
    <property type="match status" value="1"/>
</dbReference>
<evidence type="ECO:0000256" key="6">
    <source>
        <dbReference type="ARBA" id="ARBA00023136"/>
    </source>
</evidence>
<dbReference type="OrthoDB" id="5476657at2"/>
<dbReference type="Proteomes" id="UP000241167">
    <property type="component" value="Unassembled WGS sequence"/>
</dbReference>
<organism evidence="13 14">
    <name type="scientific">Allosphingosinicella deserti</name>
    <dbReference type="NCBI Taxonomy" id="2116704"/>
    <lineage>
        <taxon>Bacteria</taxon>
        <taxon>Pseudomonadati</taxon>
        <taxon>Pseudomonadota</taxon>
        <taxon>Alphaproteobacteria</taxon>
        <taxon>Sphingomonadales</taxon>
        <taxon>Sphingomonadaceae</taxon>
        <taxon>Allosphingosinicella</taxon>
    </lineage>
</organism>
<evidence type="ECO:0000256" key="8">
    <source>
        <dbReference type="PROSITE-ProRule" id="PRU01360"/>
    </source>
</evidence>
<evidence type="ECO:0000259" key="11">
    <source>
        <dbReference type="Pfam" id="PF00593"/>
    </source>
</evidence>
<evidence type="ECO:0000256" key="1">
    <source>
        <dbReference type="ARBA" id="ARBA00004571"/>
    </source>
</evidence>
<dbReference type="InterPro" id="IPR012910">
    <property type="entry name" value="Plug_dom"/>
</dbReference>
<keyword evidence="13" id="KW-0675">Receptor</keyword>
<keyword evidence="7 8" id="KW-0998">Cell outer membrane</keyword>
<accession>A0A2P7QLD2</accession>
<comment type="caution">
    <text evidence="13">The sequence shown here is derived from an EMBL/GenBank/DDBJ whole genome shotgun (WGS) entry which is preliminary data.</text>
</comment>
<dbReference type="Pfam" id="PF00593">
    <property type="entry name" value="TonB_dep_Rec_b-barrel"/>
    <property type="match status" value="1"/>
</dbReference>
<feature type="domain" description="TonB-dependent receptor plug" evidence="12">
    <location>
        <begin position="51"/>
        <end position="153"/>
    </location>
</feature>
<keyword evidence="5 9" id="KW-0798">TonB box</keyword>
<protein>
    <submittedName>
        <fullName evidence="13">TonB-dependent receptor</fullName>
    </submittedName>
</protein>
<dbReference type="PROSITE" id="PS52016">
    <property type="entry name" value="TONB_DEPENDENT_REC_3"/>
    <property type="match status" value="1"/>
</dbReference>
<dbReference type="RefSeq" id="WP_106513960.1">
    <property type="nucleotide sequence ID" value="NZ_PXYI01000005.1"/>
</dbReference>
<evidence type="ECO:0000256" key="7">
    <source>
        <dbReference type="ARBA" id="ARBA00023237"/>
    </source>
</evidence>
<evidence type="ECO:0000256" key="3">
    <source>
        <dbReference type="ARBA" id="ARBA00022452"/>
    </source>
</evidence>
<evidence type="ECO:0000256" key="5">
    <source>
        <dbReference type="ARBA" id="ARBA00023077"/>
    </source>
</evidence>
<dbReference type="InterPro" id="IPR000531">
    <property type="entry name" value="Beta-barrel_TonB"/>
</dbReference>
<dbReference type="SUPFAM" id="SSF56935">
    <property type="entry name" value="Porins"/>
    <property type="match status" value="1"/>
</dbReference>
<dbReference type="InterPro" id="IPR036942">
    <property type="entry name" value="Beta-barrel_TonB_sf"/>
</dbReference>
<keyword evidence="3 8" id="KW-1134">Transmembrane beta strand</keyword>
<dbReference type="CDD" id="cd01347">
    <property type="entry name" value="ligand_gated_channel"/>
    <property type="match status" value="1"/>
</dbReference>
<keyword evidence="6 8" id="KW-0472">Membrane</keyword>
<gene>
    <name evidence="13" type="ORF">C7I55_15665</name>
</gene>
<dbReference type="GO" id="GO:0009279">
    <property type="term" value="C:cell outer membrane"/>
    <property type="evidence" value="ECO:0007669"/>
    <property type="project" value="UniProtKB-SubCell"/>
</dbReference>
<keyword evidence="10" id="KW-0732">Signal</keyword>
<evidence type="ECO:0000256" key="9">
    <source>
        <dbReference type="RuleBase" id="RU003357"/>
    </source>
</evidence>
<comment type="similarity">
    <text evidence="8 9">Belongs to the TonB-dependent receptor family.</text>
</comment>
<comment type="subcellular location">
    <subcellularLocation>
        <location evidence="1 8">Cell outer membrane</location>
        <topology evidence="1 8">Multi-pass membrane protein</topology>
    </subcellularLocation>
</comment>
<reference evidence="13 14" key="1">
    <citation type="submission" date="2018-03" db="EMBL/GenBank/DDBJ databases">
        <title>The draft genome of Sphingosinicella sp. GL-C-18.</title>
        <authorList>
            <person name="Liu L."/>
            <person name="Li L."/>
            <person name="Liang L."/>
            <person name="Zhang X."/>
            <person name="Wang T."/>
        </authorList>
    </citation>
    <scope>NUCLEOTIDE SEQUENCE [LARGE SCALE GENOMIC DNA]</scope>
    <source>
        <strain evidence="13 14">GL-C-18</strain>
    </source>
</reference>
<dbReference type="EMBL" id="PXYI01000005">
    <property type="protein sequence ID" value="PSJ38765.1"/>
    <property type="molecule type" value="Genomic_DNA"/>
</dbReference>
<proteinExistence type="inferred from homology"/>
<evidence type="ECO:0000256" key="10">
    <source>
        <dbReference type="SAM" id="SignalP"/>
    </source>
</evidence>
<name>A0A2P7QLD2_9SPHN</name>
<feature type="chain" id="PRO_5015157930" evidence="10">
    <location>
        <begin position="22"/>
        <end position="863"/>
    </location>
</feature>
<evidence type="ECO:0000259" key="12">
    <source>
        <dbReference type="Pfam" id="PF07715"/>
    </source>
</evidence>
<dbReference type="InterPro" id="IPR037066">
    <property type="entry name" value="Plug_dom_sf"/>
</dbReference>